<dbReference type="AlphaFoldDB" id="A0A067STX3"/>
<gene>
    <name evidence="1" type="ORF">GALMADRAFT_141396</name>
</gene>
<sequence length="72" mass="8070">MFDNRGVGKPSFRIFKGTVYTMEDDTDTILVRRISGMAEDDIRLSLLDYLGWTEERELNVAGINLGGMIAQG</sequence>
<dbReference type="EMBL" id="KL142383">
    <property type="protein sequence ID" value="KDR74346.1"/>
    <property type="molecule type" value="Genomic_DNA"/>
</dbReference>
<dbReference type="OrthoDB" id="19657at2759"/>
<reference evidence="2" key="1">
    <citation type="journal article" date="2014" name="Proc. Natl. Acad. Sci. U.S.A.">
        <title>Extensive sampling of basidiomycete genomes demonstrates inadequacy of the white-rot/brown-rot paradigm for wood decay fungi.</title>
        <authorList>
            <person name="Riley R."/>
            <person name="Salamov A.A."/>
            <person name="Brown D.W."/>
            <person name="Nagy L.G."/>
            <person name="Floudas D."/>
            <person name="Held B.W."/>
            <person name="Levasseur A."/>
            <person name="Lombard V."/>
            <person name="Morin E."/>
            <person name="Otillar R."/>
            <person name="Lindquist E.A."/>
            <person name="Sun H."/>
            <person name="LaButti K.M."/>
            <person name="Schmutz J."/>
            <person name="Jabbour D."/>
            <person name="Luo H."/>
            <person name="Baker S.E."/>
            <person name="Pisabarro A.G."/>
            <person name="Walton J.D."/>
            <person name="Blanchette R.A."/>
            <person name="Henrissat B."/>
            <person name="Martin F."/>
            <person name="Cullen D."/>
            <person name="Hibbett D.S."/>
            <person name="Grigoriev I.V."/>
        </authorList>
    </citation>
    <scope>NUCLEOTIDE SEQUENCE [LARGE SCALE GENOMIC DNA]</scope>
    <source>
        <strain evidence="2">CBS 339.88</strain>
    </source>
</reference>
<protein>
    <submittedName>
        <fullName evidence="1">Uncharacterized protein</fullName>
    </submittedName>
</protein>
<organism evidence="1 2">
    <name type="scientific">Galerina marginata (strain CBS 339.88)</name>
    <dbReference type="NCBI Taxonomy" id="685588"/>
    <lineage>
        <taxon>Eukaryota</taxon>
        <taxon>Fungi</taxon>
        <taxon>Dikarya</taxon>
        <taxon>Basidiomycota</taxon>
        <taxon>Agaricomycotina</taxon>
        <taxon>Agaricomycetes</taxon>
        <taxon>Agaricomycetidae</taxon>
        <taxon>Agaricales</taxon>
        <taxon>Agaricineae</taxon>
        <taxon>Strophariaceae</taxon>
        <taxon>Galerina</taxon>
    </lineage>
</organism>
<dbReference type="Proteomes" id="UP000027222">
    <property type="component" value="Unassembled WGS sequence"/>
</dbReference>
<accession>A0A067STX3</accession>
<evidence type="ECO:0000313" key="2">
    <source>
        <dbReference type="Proteomes" id="UP000027222"/>
    </source>
</evidence>
<proteinExistence type="predicted"/>
<evidence type="ECO:0000313" key="1">
    <source>
        <dbReference type="EMBL" id="KDR74346.1"/>
    </source>
</evidence>
<dbReference type="HOGENOM" id="CLU_2722402_0_0_1"/>
<keyword evidence="2" id="KW-1185">Reference proteome</keyword>
<name>A0A067STX3_GALM3</name>